<organism evidence="2 3">
    <name type="scientific">Elysia crispata</name>
    <name type="common">lettuce slug</name>
    <dbReference type="NCBI Taxonomy" id="231223"/>
    <lineage>
        <taxon>Eukaryota</taxon>
        <taxon>Metazoa</taxon>
        <taxon>Spiralia</taxon>
        <taxon>Lophotrochozoa</taxon>
        <taxon>Mollusca</taxon>
        <taxon>Gastropoda</taxon>
        <taxon>Heterobranchia</taxon>
        <taxon>Euthyneura</taxon>
        <taxon>Panpulmonata</taxon>
        <taxon>Sacoglossa</taxon>
        <taxon>Placobranchoidea</taxon>
        <taxon>Plakobranchidae</taxon>
        <taxon>Elysia</taxon>
    </lineage>
</organism>
<dbReference type="Proteomes" id="UP001283361">
    <property type="component" value="Unassembled WGS sequence"/>
</dbReference>
<feature type="compositionally biased region" description="Polar residues" evidence="1">
    <location>
        <begin position="75"/>
        <end position="89"/>
    </location>
</feature>
<comment type="caution">
    <text evidence="2">The sequence shown here is derived from an EMBL/GenBank/DDBJ whole genome shotgun (WGS) entry which is preliminary data.</text>
</comment>
<proteinExistence type="predicted"/>
<accession>A0AAE0ZR72</accession>
<dbReference type="EMBL" id="JAWDGP010003503">
    <property type="protein sequence ID" value="KAK3773823.1"/>
    <property type="molecule type" value="Genomic_DNA"/>
</dbReference>
<evidence type="ECO:0000256" key="1">
    <source>
        <dbReference type="SAM" id="MobiDB-lite"/>
    </source>
</evidence>
<reference evidence="2" key="1">
    <citation type="journal article" date="2023" name="G3 (Bethesda)">
        <title>A reference genome for the long-term kleptoplast-retaining sea slug Elysia crispata morphotype clarki.</title>
        <authorList>
            <person name="Eastman K.E."/>
            <person name="Pendleton A.L."/>
            <person name="Shaikh M.A."/>
            <person name="Suttiyut T."/>
            <person name="Ogas R."/>
            <person name="Tomko P."/>
            <person name="Gavelis G."/>
            <person name="Widhalm J.R."/>
            <person name="Wisecaver J.H."/>
        </authorList>
    </citation>
    <scope>NUCLEOTIDE SEQUENCE</scope>
    <source>
        <strain evidence="2">ECLA1</strain>
    </source>
</reference>
<gene>
    <name evidence="2" type="ORF">RRG08_009770</name>
</gene>
<protein>
    <submittedName>
        <fullName evidence="2">Uncharacterized protein</fullName>
    </submittedName>
</protein>
<evidence type="ECO:0000313" key="2">
    <source>
        <dbReference type="EMBL" id="KAK3773823.1"/>
    </source>
</evidence>
<evidence type="ECO:0000313" key="3">
    <source>
        <dbReference type="Proteomes" id="UP001283361"/>
    </source>
</evidence>
<feature type="region of interest" description="Disordered" evidence="1">
    <location>
        <begin position="1"/>
        <end position="40"/>
    </location>
</feature>
<name>A0AAE0ZR72_9GAST</name>
<keyword evidence="3" id="KW-1185">Reference proteome</keyword>
<sequence length="98" mass="10870">MAGNKRITRTLETWRKHQLVDSPSPRLKEASDSPGLDTGHPPLLSLARLPIIYELWSHTVWTCAAQARRGQAHQFGQSSTRLGSGQSLVTRVARKPTT</sequence>
<feature type="region of interest" description="Disordered" evidence="1">
    <location>
        <begin position="75"/>
        <end position="98"/>
    </location>
</feature>
<dbReference type="AlphaFoldDB" id="A0AAE0ZR72"/>